<dbReference type="GO" id="GO:0004356">
    <property type="term" value="F:glutamine synthetase activity"/>
    <property type="evidence" value="ECO:0007669"/>
    <property type="project" value="InterPro"/>
</dbReference>
<comment type="caution">
    <text evidence="6">The sequence shown here is derived from an EMBL/GenBank/DDBJ whole genome shotgun (WGS) entry which is preliminary data.</text>
</comment>
<dbReference type="Proteomes" id="UP001150569">
    <property type="component" value="Unassembled WGS sequence"/>
</dbReference>
<dbReference type="Pfam" id="PF18318">
    <property type="entry name" value="Gln-synt_C-ter"/>
    <property type="match status" value="1"/>
</dbReference>
<dbReference type="PROSITE" id="PS00181">
    <property type="entry name" value="GLNA_ATP"/>
    <property type="match status" value="1"/>
</dbReference>
<dbReference type="InterPro" id="IPR052725">
    <property type="entry name" value="GS_Type-3"/>
</dbReference>
<evidence type="ECO:0000259" key="5">
    <source>
        <dbReference type="PROSITE" id="PS51987"/>
    </source>
</evidence>
<accession>A0A9W8DZM7</accession>
<dbReference type="Gene3D" id="1.20.120.1560">
    <property type="match status" value="1"/>
</dbReference>
<proteinExistence type="inferred from homology"/>
<dbReference type="InterPro" id="IPR014746">
    <property type="entry name" value="Gln_synth/guanido_kin_cat_dom"/>
</dbReference>
<dbReference type="Gene3D" id="3.30.590.10">
    <property type="entry name" value="Glutamine synthetase/guanido kinase, catalytic domain"/>
    <property type="match status" value="1"/>
</dbReference>
<name>A0A9W8DZM7_9FUNG</name>
<evidence type="ECO:0000313" key="6">
    <source>
        <dbReference type="EMBL" id="KAJ1925389.1"/>
    </source>
</evidence>
<dbReference type="SUPFAM" id="SSF55931">
    <property type="entry name" value="Glutamine synthetase/guanido kinase"/>
    <property type="match status" value="1"/>
</dbReference>
<dbReference type="PANTHER" id="PTHR42974">
    <property type="entry name" value="GLUTAMINE SYNTHETASE"/>
    <property type="match status" value="1"/>
</dbReference>
<protein>
    <recommendedName>
        <fullName evidence="8">Glutamine synthetase</fullName>
    </recommendedName>
</protein>
<dbReference type="InterPro" id="IPR008146">
    <property type="entry name" value="Gln_synth_cat_dom"/>
</dbReference>
<evidence type="ECO:0000259" key="4">
    <source>
        <dbReference type="PROSITE" id="PS51986"/>
    </source>
</evidence>
<organism evidence="6 7">
    <name type="scientific">Tieghemiomyces parasiticus</name>
    <dbReference type="NCBI Taxonomy" id="78921"/>
    <lineage>
        <taxon>Eukaryota</taxon>
        <taxon>Fungi</taxon>
        <taxon>Fungi incertae sedis</taxon>
        <taxon>Zoopagomycota</taxon>
        <taxon>Kickxellomycotina</taxon>
        <taxon>Dimargaritomycetes</taxon>
        <taxon>Dimargaritales</taxon>
        <taxon>Dimargaritaceae</taxon>
        <taxon>Tieghemiomyces</taxon>
    </lineage>
</organism>
<gene>
    <name evidence="6" type="ORF">IWQ60_004586</name>
</gene>
<dbReference type="InterPro" id="IPR022147">
    <property type="entry name" value="GSIII_N"/>
</dbReference>
<dbReference type="PANTHER" id="PTHR42974:SF1">
    <property type="entry name" value="TYPE-3 GLUTAMINE SYNTHETASE"/>
    <property type="match status" value="1"/>
</dbReference>
<feature type="coiled-coil region" evidence="3">
    <location>
        <begin position="678"/>
        <end position="705"/>
    </location>
</feature>
<dbReference type="Pfam" id="PF00120">
    <property type="entry name" value="Gln-synt_C"/>
    <property type="match status" value="1"/>
</dbReference>
<evidence type="ECO:0000256" key="2">
    <source>
        <dbReference type="RuleBase" id="RU000384"/>
    </source>
</evidence>
<dbReference type="InterPro" id="IPR027303">
    <property type="entry name" value="Gln_synth_gly_rich_site"/>
</dbReference>
<feature type="domain" description="GS beta-grasp" evidence="4">
    <location>
        <begin position="91"/>
        <end position="189"/>
    </location>
</feature>
<dbReference type="InterPro" id="IPR008147">
    <property type="entry name" value="Gln_synt_N"/>
</dbReference>
<sequence>MSQERKSTLLEAVNRPGRTVPFPRSESGKALYPSEIYNEYVFTTKDISKALPKPVFAEFLKQKRGHQNLSKATADAISHAVRVWAMDRGATHFTHWFQPQTDSTAEKHDSFLTFQSTLGGEYAAIDAFSGSQLLQSEPDASSFPSGGMRSTFEARGYTVWDTCSPMFIQPGPNGTKVLYIPSVYISYNGEALDEKTPLLRSCAAVSKASVELLSLISPRSVTSQSPAAQVTTTLGTEQEFFLIDRGLYSLRPDLKICGRTLLGNLPPRHQQLEDHYFGNMPSRVLAVMSEMELELYRLGVPLKTRHNEVAPAQFEVAPIFEEAAVAVDHNLLTMEVLHKVAHRHGLKALFHEKPFAGINGSGKHCNWSLSTDRGENLLDPSVKPETNYRFLLFLVAVLNAVHKHAAVMLASISSASNQHRLGAHEAPPAIVSIFLGTQLNEVLDSIEEKRPIRNFSVPQFQTVKLGGTVLDLKVSTLPHIERDLTDRNRTSPFAFTGNKFEFRAVGSKQSPSFPVTLLNCAVADSLREVTAALIEAKGDKEFPSTQDQLNVVRDFVIKSKPIRFEGDGYSSDWVEAAKKRSLPNILSAPEAFGELLKGPHKELLTKRVPIFSEPELNSRYHIMMERYEKDMLVESKTLALLVHSHVLPAAFEYRRLLGESAVALKAVSVTPTAEINLLEQTSAHLAGVSEKLKQLEDAIANLEEGGHGVKGAFIAHDVVYPLMDEVRTHVDALEAIVGDKFWTLPKYTELLLTV</sequence>
<feature type="domain" description="GS catalytic" evidence="5">
    <location>
        <begin position="213"/>
        <end position="646"/>
    </location>
</feature>
<evidence type="ECO:0000256" key="1">
    <source>
        <dbReference type="PROSITE-ProRule" id="PRU01330"/>
    </source>
</evidence>
<dbReference type="AlphaFoldDB" id="A0A9W8DZM7"/>
<dbReference type="InterPro" id="IPR040577">
    <property type="entry name" value="Gln-synt_C"/>
</dbReference>
<dbReference type="GO" id="GO:0006542">
    <property type="term" value="P:glutamine biosynthetic process"/>
    <property type="evidence" value="ECO:0007669"/>
    <property type="project" value="InterPro"/>
</dbReference>
<evidence type="ECO:0000313" key="7">
    <source>
        <dbReference type="Proteomes" id="UP001150569"/>
    </source>
</evidence>
<reference evidence="6" key="1">
    <citation type="submission" date="2022-07" db="EMBL/GenBank/DDBJ databases">
        <title>Phylogenomic reconstructions and comparative analyses of Kickxellomycotina fungi.</title>
        <authorList>
            <person name="Reynolds N.K."/>
            <person name="Stajich J.E."/>
            <person name="Barry K."/>
            <person name="Grigoriev I.V."/>
            <person name="Crous P."/>
            <person name="Smith M.E."/>
        </authorList>
    </citation>
    <scope>NUCLEOTIDE SEQUENCE</scope>
    <source>
        <strain evidence="6">RSA 861</strain>
    </source>
</reference>
<dbReference type="SMART" id="SM01230">
    <property type="entry name" value="Gln-synt_C"/>
    <property type="match status" value="1"/>
</dbReference>
<keyword evidence="7" id="KW-1185">Reference proteome</keyword>
<keyword evidence="3" id="KW-0175">Coiled coil</keyword>
<dbReference type="EMBL" id="JANBPT010000225">
    <property type="protein sequence ID" value="KAJ1925389.1"/>
    <property type="molecule type" value="Genomic_DNA"/>
</dbReference>
<dbReference type="OrthoDB" id="415358at2759"/>
<dbReference type="PROSITE" id="PS51987">
    <property type="entry name" value="GS_CATALYTIC"/>
    <property type="match status" value="1"/>
</dbReference>
<comment type="similarity">
    <text evidence="1 2">Belongs to the glutamine synthetase family.</text>
</comment>
<evidence type="ECO:0008006" key="8">
    <source>
        <dbReference type="Google" id="ProtNLM"/>
    </source>
</evidence>
<evidence type="ECO:0000256" key="3">
    <source>
        <dbReference type="SAM" id="Coils"/>
    </source>
</evidence>
<dbReference type="PROSITE" id="PS51986">
    <property type="entry name" value="GS_BETA_GRASP"/>
    <property type="match status" value="1"/>
</dbReference>
<dbReference type="Pfam" id="PF12437">
    <property type="entry name" value="GSIII_N"/>
    <property type="match status" value="1"/>
</dbReference>